<accession>A0ABX1GQ49</accession>
<proteinExistence type="predicted"/>
<dbReference type="PANTHER" id="PTHR46401">
    <property type="entry name" value="GLYCOSYLTRANSFERASE WBBK-RELATED"/>
    <property type="match status" value="1"/>
</dbReference>
<name>A0ABX1GQ49_9FLAO</name>
<keyword evidence="1" id="KW-0808">Transferase</keyword>
<organism evidence="3 4">
    <name type="scientific">Croceivirga thetidis</name>
    <dbReference type="NCBI Taxonomy" id="2721623"/>
    <lineage>
        <taxon>Bacteria</taxon>
        <taxon>Pseudomonadati</taxon>
        <taxon>Bacteroidota</taxon>
        <taxon>Flavobacteriia</taxon>
        <taxon>Flavobacteriales</taxon>
        <taxon>Flavobacteriaceae</taxon>
        <taxon>Croceivirga</taxon>
    </lineage>
</organism>
<gene>
    <name evidence="3" type="ORF">HCU67_08705</name>
</gene>
<sequence length="333" mass="37399">MNIAFVLVPSAVISGSSNGIRSQAITWKNNLELRGHTITEINDWGNYSWEKFDVIHIFGTGMWLYPFVNALRSKNENIIISPIIDSVANPFFYKLSTYLGSSKLRLWSPTFTLKKTLPLTKGAFVRSSYEANYLNTNPEKISTVPLGIGLVPDQPIDLVHKKPFCLHISSLHHERKNVLRLVQASKKFNFDLVLAGNAGSEKQFSKIRKEINGAKNIKVLGFISEEKKIELYREAKVFALPSLNEGVGIVALDAAVMGCEIVLTNIGGPKEYYEGMAELVDPYNVDSIGGAIVRILEGKTKYQPNLRNFVMKNYSQEAIAKKLEEKYIHHIHD</sequence>
<keyword evidence="4" id="KW-1185">Reference proteome</keyword>
<dbReference type="Pfam" id="PF00534">
    <property type="entry name" value="Glycos_transf_1"/>
    <property type="match status" value="1"/>
</dbReference>
<protein>
    <submittedName>
        <fullName evidence="3">Glycosyltransferase family 4 protein</fullName>
    </submittedName>
</protein>
<evidence type="ECO:0000256" key="1">
    <source>
        <dbReference type="ARBA" id="ARBA00022679"/>
    </source>
</evidence>
<dbReference type="SUPFAM" id="SSF53756">
    <property type="entry name" value="UDP-Glycosyltransferase/glycogen phosphorylase"/>
    <property type="match status" value="1"/>
</dbReference>
<dbReference type="PANTHER" id="PTHR46401:SF2">
    <property type="entry name" value="GLYCOSYLTRANSFERASE WBBK-RELATED"/>
    <property type="match status" value="1"/>
</dbReference>
<dbReference type="RefSeq" id="WP_168552245.1">
    <property type="nucleotide sequence ID" value="NZ_JAAWWL010000002.1"/>
</dbReference>
<dbReference type="InterPro" id="IPR001296">
    <property type="entry name" value="Glyco_trans_1"/>
</dbReference>
<comment type="caution">
    <text evidence="3">The sequence shown here is derived from an EMBL/GenBank/DDBJ whole genome shotgun (WGS) entry which is preliminary data.</text>
</comment>
<evidence type="ECO:0000313" key="4">
    <source>
        <dbReference type="Proteomes" id="UP000718451"/>
    </source>
</evidence>
<dbReference type="EMBL" id="JAAWWL010000002">
    <property type="protein sequence ID" value="NKI32019.1"/>
    <property type="molecule type" value="Genomic_DNA"/>
</dbReference>
<feature type="domain" description="Glycosyl transferase family 1" evidence="2">
    <location>
        <begin position="158"/>
        <end position="301"/>
    </location>
</feature>
<evidence type="ECO:0000313" key="3">
    <source>
        <dbReference type="EMBL" id="NKI32019.1"/>
    </source>
</evidence>
<evidence type="ECO:0000259" key="2">
    <source>
        <dbReference type="Pfam" id="PF00534"/>
    </source>
</evidence>
<dbReference type="Gene3D" id="3.40.50.2000">
    <property type="entry name" value="Glycogen Phosphorylase B"/>
    <property type="match status" value="2"/>
</dbReference>
<dbReference type="Proteomes" id="UP000718451">
    <property type="component" value="Unassembled WGS sequence"/>
</dbReference>
<reference evidence="3 4" key="1">
    <citation type="submission" date="2020-04" db="EMBL/GenBank/DDBJ databases">
        <authorList>
            <person name="Yoon J."/>
        </authorList>
    </citation>
    <scope>NUCLEOTIDE SEQUENCE [LARGE SCALE GENOMIC DNA]</scope>
    <source>
        <strain evidence="3 4">DJ-13</strain>
    </source>
</reference>